<comment type="caution">
    <text evidence="1">The sequence shown here is derived from an EMBL/GenBank/DDBJ whole genome shotgun (WGS) entry which is preliminary data.</text>
</comment>
<sequence>MNTKARSNLTIIHLSLQMSNGLVGYTCEENMVNRYSDCNLFINDQLAFSSRFRPEMFCGHMFGVDPIKNPQLNMLHLELKCRPHYQTHYELTSEHTLSLSYRRHSTAPIPITMIFVNTFNLSLLTCASHATADDHFQGTVFQNPQSNVFEVKSDDMSILQQNANCNTIDDCHPQKERLRQTTVGNASKSKDWIANICLANETNKITVLTKKLVQKNIICHHSLAMFQGQFYLFRPVPKPGLFSQKLENNHNQDYCKNCLIWSALNIISLVDVL</sequence>
<dbReference type="Proteomes" id="UP000023152">
    <property type="component" value="Unassembled WGS sequence"/>
</dbReference>
<dbReference type="AlphaFoldDB" id="X6N9J3"/>
<reference evidence="1 2" key="1">
    <citation type="journal article" date="2013" name="Curr. Biol.">
        <title>The Genome of the Foraminiferan Reticulomyxa filosa.</title>
        <authorList>
            <person name="Glockner G."/>
            <person name="Hulsmann N."/>
            <person name="Schleicher M."/>
            <person name="Noegel A.A."/>
            <person name="Eichinger L."/>
            <person name="Gallinger C."/>
            <person name="Pawlowski J."/>
            <person name="Sierra R."/>
            <person name="Euteneuer U."/>
            <person name="Pillet L."/>
            <person name="Moustafa A."/>
            <person name="Platzer M."/>
            <person name="Groth M."/>
            <person name="Szafranski K."/>
            <person name="Schliwa M."/>
        </authorList>
    </citation>
    <scope>NUCLEOTIDE SEQUENCE [LARGE SCALE GENOMIC DNA]</scope>
</reference>
<organism evidence="1 2">
    <name type="scientific">Reticulomyxa filosa</name>
    <dbReference type="NCBI Taxonomy" id="46433"/>
    <lineage>
        <taxon>Eukaryota</taxon>
        <taxon>Sar</taxon>
        <taxon>Rhizaria</taxon>
        <taxon>Retaria</taxon>
        <taxon>Foraminifera</taxon>
        <taxon>Monothalamids</taxon>
        <taxon>Reticulomyxidae</taxon>
        <taxon>Reticulomyxa</taxon>
    </lineage>
</organism>
<keyword evidence="2" id="KW-1185">Reference proteome</keyword>
<evidence type="ECO:0000313" key="1">
    <source>
        <dbReference type="EMBL" id="ETO22593.1"/>
    </source>
</evidence>
<dbReference type="EMBL" id="ASPP01010608">
    <property type="protein sequence ID" value="ETO22593.1"/>
    <property type="molecule type" value="Genomic_DNA"/>
</dbReference>
<protein>
    <submittedName>
        <fullName evidence="1">Uncharacterized protein</fullName>
    </submittedName>
</protein>
<name>X6N9J3_RETFI</name>
<proteinExistence type="predicted"/>
<evidence type="ECO:0000313" key="2">
    <source>
        <dbReference type="Proteomes" id="UP000023152"/>
    </source>
</evidence>
<gene>
    <name evidence="1" type="ORF">RFI_14601</name>
</gene>
<accession>X6N9J3</accession>